<comment type="caution">
    <text evidence="2">The sequence shown here is derived from an EMBL/GenBank/DDBJ whole genome shotgun (WGS) entry which is preliminary data.</text>
</comment>
<sequence>MEKCVGCSTLLKNATGFFSTGEELANKTYICDPCSEKARTAFRNMNLGNVVYFKSYTSFQIQELLAKDVLFQNFIHHLVKTYDIAFSSTSSVMKLFLALIENEWTEHASNVFYGNIFGILLATNKRLMFIRDKSNITLPEIIDYRDIVSVDFVASEDRIDIGTPDIILSFSGILKQPGLLSGKIKRQVELIKGKPKPQTESSPNSNELSVFDVLERLGGFRQKGIITDEEFAEQKKKLLERL</sequence>
<dbReference type="Pfam" id="PF09851">
    <property type="entry name" value="SHOCT"/>
    <property type="match status" value="1"/>
</dbReference>
<evidence type="ECO:0000313" key="2">
    <source>
        <dbReference type="EMBL" id="OCA74126.1"/>
    </source>
</evidence>
<feature type="domain" description="SHOCT" evidence="1">
    <location>
        <begin position="214"/>
        <end position="239"/>
    </location>
</feature>
<accession>A0A1B8ZRA6</accession>
<dbReference type="OrthoDB" id="1244675at2"/>
<proteinExistence type="predicted"/>
<protein>
    <recommendedName>
        <fullName evidence="1">SHOCT domain-containing protein</fullName>
    </recommendedName>
</protein>
<dbReference type="AlphaFoldDB" id="A0A1B8ZRA6"/>
<evidence type="ECO:0000313" key="3">
    <source>
        <dbReference type="Proteomes" id="UP000093432"/>
    </source>
</evidence>
<dbReference type="RefSeq" id="WP_065398117.1">
    <property type="nucleotide sequence ID" value="NZ_MAYG01000001.1"/>
</dbReference>
<evidence type="ECO:0000259" key="1">
    <source>
        <dbReference type="Pfam" id="PF09851"/>
    </source>
</evidence>
<reference evidence="3" key="1">
    <citation type="submission" date="2016-07" db="EMBL/GenBank/DDBJ databases">
        <authorList>
            <person name="Florea S."/>
            <person name="Webb J.S."/>
            <person name="Jaromczyk J."/>
            <person name="Schardl C.L."/>
        </authorList>
    </citation>
    <scope>NUCLEOTIDE SEQUENCE [LARGE SCALE GENOMIC DNA]</scope>
    <source>
        <strain evidence="3">CC-VM-7</strain>
    </source>
</reference>
<dbReference type="EMBL" id="MAYG01000001">
    <property type="protein sequence ID" value="OCA74126.1"/>
    <property type="molecule type" value="Genomic_DNA"/>
</dbReference>
<name>A0A1B8ZRA6_9FLAO</name>
<dbReference type="InterPro" id="IPR018649">
    <property type="entry name" value="SHOCT"/>
</dbReference>
<gene>
    <name evidence="2" type="ORF">BBI00_07125</name>
</gene>
<dbReference type="Proteomes" id="UP000093432">
    <property type="component" value="Unassembled WGS sequence"/>
</dbReference>
<organism evidence="2 3">
    <name type="scientific">Chryseobacterium arthrosphaerae</name>
    <dbReference type="NCBI Taxonomy" id="651561"/>
    <lineage>
        <taxon>Bacteria</taxon>
        <taxon>Pseudomonadati</taxon>
        <taxon>Bacteroidota</taxon>
        <taxon>Flavobacteriia</taxon>
        <taxon>Flavobacteriales</taxon>
        <taxon>Weeksellaceae</taxon>
        <taxon>Chryseobacterium group</taxon>
        <taxon>Chryseobacterium</taxon>
    </lineage>
</organism>
<dbReference type="STRING" id="651561.BBI00_07125"/>